<dbReference type="VEuPathDB" id="AmoebaDB:EHI5A_035740"/>
<organism evidence="1 2">
    <name type="scientific">Entamoeba histolytica</name>
    <dbReference type="NCBI Taxonomy" id="5759"/>
    <lineage>
        <taxon>Eukaryota</taxon>
        <taxon>Amoebozoa</taxon>
        <taxon>Evosea</taxon>
        <taxon>Archamoebae</taxon>
        <taxon>Mastigamoebida</taxon>
        <taxon>Entamoebidae</taxon>
        <taxon>Entamoeba</taxon>
    </lineage>
</organism>
<dbReference type="VEuPathDB" id="AmoebaDB:EHI_192260"/>
<dbReference type="VEuPathDB" id="AmoebaDB:EHI8A_087970"/>
<dbReference type="EMBL" id="BDEQ01000001">
    <property type="protein sequence ID" value="GAT95041.1"/>
    <property type="molecule type" value="Genomic_DNA"/>
</dbReference>
<comment type="caution">
    <text evidence="1">The sequence shown here is derived from an EMBL/GenBank/DDBJ whole genome shotgun (WGS) entry which is preliminary data.</text>
</comment>
<dbReference type="AlphaFoldDB" id="A0A5K1VLW0"/>
<evidence type="ECO:0000313" key="2">
    <source>
        <dbReference type="Proteomes" id="UP000078387"/>
    </source>
</evidence>
<dbReference type="OMA" id="DQNDGPG"/>
<evidence type="ECO:0000313" key="1">
    <source>
        <dbReference type="EMBL" id="GAT95041.1"/>
    </source>
</evidence>
<proteinExistence type="predicted"/>
<dbReference type="VEuPathDB" id="AmoebaDB:EHI7A_085240"/>
<name>A0A5K1VLW0_ENTHI</name>
<gene>
    <name evidence="1" type="ORF">CL6EHI_192260</name>
</gene>
<dbReference type="Proteomes" id="UP000078387">
    <property type="component" value="Unassembled WGS sequence"/>
</dbReference>
<accession>A0A5K1VLW0</accession>
<reference evidence="1 2" key="1">
    <citation type="submission" date="2016-05" db="EMBL/GenBank/DDBJ databases">
        <title>First whole genome sequencing of Entamoeba histolytica HM1:IMSS-clone-6.</title>
        <authorList>
            <person name="Mukherjee Avik.K."/>
            <person name="Izumyama S."/>
            <person name="Nakada-Tsukui K."/>
            <person name="Nozaki T."/>
        </authorList>
    </citation>
    <scope>NUCLEOTIDE SEQUENCE [LARGE SCALE GENOMIC DNA]</scope>
    <source>
        <strain evidence="1 2">HM1:IMSS clone 6</strain>
    </source>
</reference>
<sequence length="263" mass="30064">MSLYKGIDSQVKIKNQKKQEFIQEIPSKRKFIFEMNDFNDEIESCPSIPSNIDFGFRPKFGKIHLVNGKIVEEFPQQEQSRKFSINSPKYSFDFLSQENKSSYSLPPDFENDDLNDGPGTTVLIQPGDIDTTPVKSTDFPHISNDIVAKEKVTTINEQNYEGISLQKQQSVVQNQTPNFKKIVNISSLEKKQNSINLNQNIFEQTNVTTEIKPLSSSKLKDLSSISEDDLPIIEKKQFHFIMPQQHSPKTTALGFGYQSFEEN</sequence>
<dbReference type="VEuPathDB" id="AmoebaDB:KM1_156510"/>
<protein>
    <submittedName>
        <fullName evidence="1">Uncharacterized protein</fullName>
    </submittedName>
</protein>